<name>A0A1B6FXQ9_9HEMI</name>
<sequence>MLYKAGTKPGIRDCYIAVTDKGAKDAHANRHFTTVPTDMKFPYDVNSVMQYRLSDAFVSLQGEKIGPIGEDPSWQDWRKINYLYCGGKHICQDHRELCLRHKDVLRKCIRDGRMREPSDQNDLRYIFGEVNW</sequence>
<proteinExistence type="predicted"/>
<reference evidence="1" key="1">
    <citation type="submission" date="2015-11" db="EMBL/GenBank/DDBJ databases">
        <title>De novo transcriptome assembly of four potential Pierce s Disease insect vectors from Arizona vineyards.</title>
        <authorList>
            <person name="Tassone E.E."/>
        </authorList>
    </citation>
    <scope>NUCLEOTIDE SEQUENCE</scope>
</reference>
<accession>A0A1B6FXQ9</accession>
<evidence type="ECO:0000313" key="1">
    <source>
        <dbReference type="EMBL" id="JAS54939.1"/>
    </source>
</evidence>
<dbReference type="EMBL" id="GECZ01014830">
    <property type="protein sequence ID" value="JAS54939.1"/>
    <property type="molecule type" value="Transcribed_RNA"/>
</dbReference>
<organism evidence="1">
    <name type="scientific">Cuerna arida</name>
    <dbReference type="NCBI Taxonomy" id="1464854"/>
    <lineage>
        <taxon>Eukaryota</taxon>
        <taxon>Metazoa</taxon>
        <taxon>Ecdysozoa</taxon>
        <taxon>Arthropoda</taxon>
        <taxon>Hexapoda</taxon>
        <taxon>Insecta</taxon>
        <taxon>Pterygota</taxon>
        <taxon>Neoptera</taxon>
        <taxon>Paraneoptera</taxon>
        <taxon>Hemiptera</taxon>
        <taxon>Auchenorrhyncha</taxon>
        <taxon>Membracoidea</taxon>
        <taxon>Cicadellidae</taxon>
        <taxon>Cicadellinae</taxon>
        <taxon>Proconiini</taxon>
        <taxon>Cuerna</taxon>
    </lineage>
</organism>
<dbReference type="InterPro" id="IPR024079">
    <property type="entry name" value="MetalloPept_cat_dom_sf"/>
</dbReference>
<gene>
    <name evidence="1" type="ORF">g.28049</name>
</gene>
<dbReference type="Gene3D" id="3.40.390.10">
    <property type="entry name" value="Collagenase (Catalytic Domain)"/>
    <property type="match status" value="1"/>
</dbReference>
<dbReference type="AlphaFoldDB" id="A0A1B6FXQ9"/>
<evidence type="ECO:0008006" key="2">
    <source>
        <dbReference type="Google" id="ProtNLM"/>
    </source>
</evidence>
<protein>
    <recommendedName>
        <fullName evidence="2">Peptidase M12A domain-containing protein</fullName>
    </recommendedName>
</protein>
<dbReference type="GO" id="GO:0008237">
    <property type="term" value="F:metallopeptidase activity"/>
    <property type="evidence" value="ECO:0007669"/>
    <property type="project" value="InterPro"/>
</dbReference>